<feature type="compositionally biased region" description="Low complexity" evidence="1">
    <location>
        <begin position="119"/>
        <end position="130"/>
    </location>
</feature>
<evidence type="ECO:0000256" key="1">
    <source>
        <dbReference type="SAM" id="MobiDB-lite"/>
    </source>
</evidence>
<feature type="non-terminal residue" evidence="2">
    <location>
        <position position="277"/>
    </location>
</feature>
<feature type="compositionally biased region" description="Basic residues" evidence="1">
    <location>
        <begin position="187"/>
        <end position="201"/>
    </location>
</feature>
<dbReference type="EMBL" id="JASCZI010157575">
    <property type="protein sequence ID" value="MED6178773.1"/>
    <property type="molecule type" value="Genomic_DNA"/>
</dbReference>
<evidence type="ECO:0000313" key="2">
    <source>
        <dbReference type="EMBL" id="MED6178773.1"/>
    </source>
</evidence>
<evidence type="ECO:0008006" key="4">
    <source>
        <dbReference type="Google" id="ProtNLM"/>
    </source>
</evidence>
<gene>
    <name evidence="2" type="ORF">PIB30_110829</name>
</gene>
<feature type="region of interest" description="Disordered" evidence="1">
    <location>
        <begin position="1"/>
        <end position="217"/>
    </location>
</feature>
<feature type="compositionally biased region" description="Basic and acidic residues" evidence="1">
    <location>
        <begin position="106"/>
        <end position="116"/>
    </location>
</feature>
<protein>
    <recommendedName>
        <fullName evidence="4">Reverse transcriptase domain-containing protein</fullName>
    </recommendedName>
</protein>
<accession>A0ABU6W424</accession>
<dbReference type="Proteomes" id="UP001341840">
    <property type="component" value="Unassembled WGS sequence"/>
</dbReference>
<feature type="compositionally biased region" description="Polar residues" evidence="1">
    <location>
        <begin position="34"/>
        <end position="54"/>
    </location>
</feature>
<keyword evidence="3" id="KW-1185">Reference proteome</keyword>
<comment type="caution">
    <text evidence="2">The sequence shown here is derived from an EMBL/GenBank/DDBJ whole genome shotgun (WGS) entry which is preliminary data.</text>
</comment>
<feature type="compositionally biased region" description="Basic residues" evidence="1">
    <location>
        <begin position="131"/>
        <end position="150"/>
    </location>
</feature>
<feature type="compositionally biased region" description="Low complexity" evidence="1">
    <location>
        <begin position="22"/>
        <end position="33"/>
    </location>
</feature>
<reference evidence="2 3" key="1">
    <citation type="journal article" date="2023" name="Plants (Basel)">
        <title>Bridging the Gap: Combining Genomics and Transcriptomics Approaches to Understand Stylosanthes scabra, an Orphan Legume from the Brazilian Caatinga.</title>
        <authorList>
            <person name="Ferreira-Neto J.R.C."/>
            <person name="da Silva M.D."/>
            <person name="Binneck E."/>
            <person name="de Melo N.F."/>
            <person name="da Silva R.H."/>
            <person name="de Melo A.L.T.M."/>
            <person name="Pandolfi V."/>
            <person name="Bustamante F.O."/>
            <person name="Brasileiro-Vidal A.C."/>
            <person name="Benko-Iseppon A.M."/>
        </authorList>
    </citation>
    <scope>NUCLEOTIDE SEQUENCE [LARGE SCALE GENOMIC DNA]</scope>
    <source>
        <tissue evidence="2">Leaves</tissue>
    </source>
</reference>
<proteinExistence type="predicted"/>
<sequence length="277" mass="31412">MADQDVEGVVYTDHSDDDQHRNQQQQQALDLNATANEATGSGNINAESGGTQNGQPPPRNPTQGNRQSAFDRIGPSEPNPRPFGGTGSDESQTAQELRHRIQAMESEVRELRKANAELRSSTRYPQPRTRTSPRRRSRSQSHSPPRRNQRPKSPPQAKRTQQPHTPPRRRRHHSSSSDSDSSSRRDRNPRRRTYRQYKRTRDRSATPPIDGHTPFSSRILKVQPPKHFVKPTDMKYDGSSDPHIHLNDFKHRMICDNAVDAVKCRAFPTTLTGLASQ</sequence>
<organism evidence="2 3">
    <name type="scientific">Stylosanthes scabra</name>
    <dbReference type="NCBI Taxonomy" id="79078"/>
    <lineage>
        <taxon>Eukaryota</taxon>
        <taxon>Viridiplantae</taxon>
        <taxon>Streptophyta</taxon>
        <taxon>Embryophyta</taxon>
        <taxon>Tracheophyta</taxon>
        <taxon>Spermatophyta</taxon>
        <taxon>Magnoliopsida</taxon>
        <taxon>eudicotyledons</taxon>
        <taxon>Gunneridae</taxon>
        <taxon>Pentapetalae</taxon>
        <taxon>rosids</taxon>
        <taxon>fabids</taxon>
        <taxon>Fabales</taxon>
        <taxon>Fabaceae</taxon>
        <taxon>Papilionoideae</taxon>
        <taxon>50 kb inversion clade</taxon>
        <taxon>dalbergioids sensu lato</taxon>
        <taxon>Dalbergieae</taxon>
        <taxon>Pterocarpus clade</taxon>
        <taxon>Stylosanthes</taxon>
    </lineage>
</organism>
<evidence type="ECO:0000313" key="3">
    <source>
        <dbReference type="Proteomes" id="UP001341840"/>
    </source>
</evidence>
<name>A0ABU6W424_9FABA</name>